<sequence>MFIKEEHSTMWCANFTMNHAFMRRWTATLLLLAATSAKSEKLQLPAFQQLKDNYPGYLHHNGTYNNHQILKLIGCDNNSKDLLIHDTSALRLSYSLNKIGGPHSLGKELIRLSKYGRDSVSGNGGLQYIYLPIAFGPFLADRYGYPTVSKLHQLDPIKTKENFFNKQGILRVITYTKTGNQPKGHVALWDCYHFHQSKDWIDDHSLLTVEFWESPDSNCTGMVTSEPETGQAAELPKPSLTELLQHPSFRRKYLKDHYDIRKARHGKHKLKHQAHSF</sequence>
<dbReference type="Gene3D" id="3.90.1720.70">
    <property type="match status" value="1"/>
</dbReference>
<comment type="caution">
    <text evidence="2">The sequence shown here is derived from an EMBL/GenBank/DDBJ whole genome shotgun (WGS) entry which is preliminary data.</text>
</comment>
<proteinExistence type="predicted"/>
<name>A0AAE0SVC6_9BIVA</name>
<accession>A0AAE0SVC6</accession>
<reference evidence="2" key="2">
    <citation type="journal article" date="2021" name="Genome Biol. Evol.">
        <title>Developing a high-quality reference genome for a parasitic bivalve with doubly uniparental inheritance (Bivalvia: Unionida).</title>
        <authorList>
            <person name="Smith C.H."/>
        </authorList>
    </citation>
    <scope>NUCLEOTIDE SEQUENCE</scope>
    <source>
        <strain evidence="2">CHS0354</strain>
        <tissue evidence="2">Mantle</tissue>
    </source>
</reference>
<feature type="signal peptide" evidence="1">
    <location>
        <begin position="1"/>
        <end position="37"/>
    </location>
</feature>
<organism evidence="2 3">
    <name type="scientific">Potamilus streckersoni</name>
    <dbReference type="NCBI Taxonomy" id="2493646"/>
    <lineage>
        <taxon>Eukaryota</taxon>
        <taxon>Metazoa</taxon>
        <taxon>Spiralia</taxon>
        <taxon>Lophotrochozoa</taxon>
        <taxon>Mollusca</taxon>
        <taxon>Bivalvia</taxon>
        <taxon>Autobranchia</taxon>
        <taxon>Heteroconchia</taxon>
        <taxon>Palaeoheterodonta</taxon>
        <taxon>Unionida</taxon>
        <taxon>Unionoidea</taxon>
        <taxon>Unionidae</taxon>
        <taxon>Ambleminae</taxon>
        <taxon>Lampsilini</taxon>
        <taxon>Potamilus</taxon>
    </lineage>
</organism>
<reference evidence="2" key="1">
    <citation type="journal article" date="2021" name="Genome Biol. Evol.">
        <title>A High-Quality Reference Genome for a Parasitic Bivalve with Doubly Uniparental Inheritance (Bivalvia: Unionida).</title>
        <authorList>
            <person name="Smith C.H."/>
        </authorList>
    </citation>
    <scope>NUCLEOTIDE SEQUENCE</scope>
    <source>
        <strain evidence="2">CHS0354</strain>
    </source>
</reference>
<gene>
    <name evidence="2" type="ORF">CHS0354_014066</name>
</gene>
<protein>
    <submittedName>
        <fullName evidence="2">Uncharacterized protein</fullName>
    </submittedName>
</protein>
<feature type="chain" id="PRO_5042211520" evidence="1">
    <location>
        <begin position="38"/>
        <end position="277"/>
    </location>
</feature>
<evidence type="ECO:0000313" key="2">
    <source>
        <dbReference type="EMBL" id="KAK3598444.1"/>
    </source>
</evidence>
<evidence type="ECO:0000256" key="1">
    <source>
        <dbReference type="SAM" id="SignalP"/>
    </source>
</evidence>
<dbReference type="AlphaFoldDB" id="A0AAE0SVC6"/>
<reference evidence="2" key="3">
    <citation type="submission" date="2023-05" db="EMBL/GenBank/DDBJ databases">
        <authorList>
            <person name="Smith C.H."/>
        </authorList>
    </citation>
    <scope>NUCLEOTIDE SEQUENCE</scope>
    <source>
        <strain evidence="2">CHS0354</strain>
        <tissue evidence="2">Mantle</tissue>
    </source>
</reference>
<evidence type="ECO:0000313" key="3">
    <source>
        <dbReference type="Proteomes" id="UP001195483"/>
    </source>
</evidence>
<dbReference type="Proteomes" id="UP001195483">
    <property type="component" value="Unassembled WGS sequence"/>
</dbReference>
<keyword evidence="1" id="KW-0732">Signal</keyword>
<keyword evidence="3" id="KW-1185">Reference proteome</keyword>
<dbReference type="EMBL" id="JAEAOA010000864">
    <property type="protein sequence ID" value="KAK3598444.1"/>
    <property type="molecule type" value="Genomic_DNA"/>
</dbReference>